<feature type="transmembrane region" description="Helical" evidence="1">
    <location>
        <begin position="73"/>
        <end position="90"/>
    </location>
</feature>
<organism evidence="2 3">
    <name type="scientific">Caballeronia udeis</name>
    <dbReference type="NCBI Taxonomy" id="1232866"/>
    <lineage>
        <taxon>Bacteria</taxon>
        <taxon>Pseudomonadati</taxon>
        <taxon>Pseudomonadota</taxon>
        <taxon>Betaproteobacteria</taxon>
        <taxon>Burkholderiales</taxon>
        <taxon>Burkholderiaceae</taxon>
        <taxon>Caballeronia</taxon>
    </lineage>
</organism>
<evidence type="ECO:0000256" key="1">
    <source>
        <dbReference type="SAM" id="Phobius"/>
    </source>
</evidence>
<evidence type="ECO:0000313" key="2">
    <source>
        <dbReference type="EMBL" id="MFK4441429.1"/>
    </source>
</evidence>
<comment type="caution">
    <text evidence="2">The sequence shown here is derived from an EMBL/GenBank/DDBJ whole genome shotgun (WGS) entry which is preliminary data.</text>
</comment>
<dbReference type="RefSeq" id="WP_404605276.1">
    <property type="nucleotide sequence ID" value="NZ_JBIYDN010000003.1"/>
</dbReference>
<keyword evidence="3" id="KW-1185">Reference proteome</keyword>
<keyword evidence="1" id="KW-1133">Transmembrane helix</keyword>
<sequence length="96" mass="11180">MEKVKRSLRFMVEKWLMTVPSQSVRVKRGSRARSNQRRYVYVEALQLADSFAIYLFRHGDGTWDVFPPDAERPAMSMLMCGAIGIFAHVTDRRSRL</sequence>
<name>A0ABW8MCN5_9BURK</name>
<proteinExistence type="predicted"/>
<dbReference type="EMBL" id="JBIYDN010000003">
    <property type="protein sequence ID" value="MFK4441429.1"/>
    <property type="molecule type" value="Genomic_DNA"/>
</dbReference>
<feature type="transmembrane region" description="Helical" evidence="1">
    <location>
        <begin position="39"/>
        <end position="57"/>
    </location>
</feature>
<protein>
    <submittedName>
        <fullName evidence="2">Uncharacterized protein</fullName>
    </submittedName>
</protein>
<keyword evidence="1" id="KW-0812">Transmembrane</keyword>
<gene>
    <name evidence="2" type="ORF">ABH943_001440</name>
</gene>
<dbReference type="Proteomes" id="UP001620514">
    <property type="component" value="Unassembled WGS sequence"/>
</dbReference>
<keyword evidence="1" id="KW-0472">Membrane</keyword>
<accession>A0ABW8MCN5</accession>
<reference evidence="2 3" key="1">
    <citation type="submission" date="2024-11" db="EMBL/GenBank/DDBJ databases">
        <title>Using genomics to understand microbial adaptation to soil warming.</title>
        <authorList>
            <person name="Deangelis K.M. PhD."/>
        </authorList>
    </citation>
    <scope>NUCLEOTIDE SEQUENCE [LARGE SCALE GENOMIC DNA]</scope>
    <source>
        <strain evidence="2 3">GAS97</strain>
    </source>
</reference>
<evidence type="ECO:0000313" key="3">
    <source>
        <dbReference type="Proteomes" id="UP001620514"/>
    </source>
</evidence>